<dbReference type="InterPro" id="IPR013083">
    <property type="entry name" value="Znf_RING/FYVE/PHD"/>
</dbReference>
<evidence type="ECO:0000256" key="4">
    <source>
        <dbReference type="PROSITE-ProRule" id="PRU00146"/>
    </source>
</evidence>
<keyword evidence="1" id="KW-0479">Metal-binding</keyword>
<keyword evidence="2 4" id="KW-0863">Zinc-finger</keyword>
<evidence type="ECO:0000256" key="5">
    <source>
        <dbReference type="SAM" id="MobiDB-lite"/>
    </source>
</evidence>
<evidence type="ECO:0000256" key="2">
    <source>
        <dbReference type="ARBA" id="ARBA00022771"/>
    </source>
</evidence>
<dbReference type="SUPFAM" id="SSF57903">
    <property type="entry name" value="FYVE/PHD zinc finger"/>
    <property type="match status" value="1"/>
</dbReference>
<dbReference type="InterPro" id="IPR001965">
    <property type="entry name" value="Znf_PHD"/>
</dbReference>
<gene>
    <name evidence="7" type="ORF">NQ318_019296</name>
</gene>
<feature type="region of interest" description="Disordered" evidence="5">
    <location>
        <begin position="72"/>
        <end position="115"/>
    </location>
</feature>
<evidence type="ECO:0000256" key="1">
    <source>
        <dbReference type="ARBA" id="ARBA00022723"/>
    </source>
</evidence>
<evidence type="ECO:0000313" key="8">
    <source>
        <dbReference type="Proteomes" id="UP001162162"/>
    </source>
</evidence>
<name>A0AAV8X5G7_9CUCU</name>
<dbReference type="Gene3D" id="3.30.40.10">
    <property type="entry name" value="Zinc/RING finger domain, C3HC4 (zinc finger)"/>
    <property type="match status" value="1"/>
</dbReference>
<keyword evidence="8" id="KW-1185">Reference proteome</keyword>
<proteinExistence type="predicted"/>
<dbReference type="Pfam" id="PF00628">
    <property type="entry name" value="PHD"/>
    <property type="match status" value="1"/>
</dbReference>
<reference evidence="7" key="1">
    <citation type="journal article" date="2023" name="Insect Mol. Biol.">
        <title>Genome sequencing provides insights into the evolution of gene families encoding plant cell wall-degrading enzymes in longhorned beetles.</title>
        <authorList>
            <person name="Shin N.R."/>
            <person name="Okamura Y."/>
            <person name="Kirsch R."/>
            <person name="Pauchet Y."/>
        </authorList>
    </citation>
    <scope>NUCLEOTIDE SEQUENCE</scope>
    <source>
        <strain evidence="7">AMC_N1</strain>
    </source>
</reference>
<protein>
    <recommendedName>
        <fullName evidence="6">PHD-type domain-containing protein</fullName>
    </recommendedName>
</protein>
<dbReference type="SMART" id="SM00249">
    <property type="entry name" value="PHD"/>
    <property type="match status" value="1"/>
</dbReference>
<organism evidence="7 8">
    <name type="scientific">Aromia moschata</name>
    <dbReference type="NCBI Taxonomy" id="1265417"/>
    <lineage>
        <taxon>Eukaryota</taxon>
        <taxon>Metazoa</taxon>
        <taxon>Ecdysozoa</taxon>
        <taxon>Arthropoda</taxon>
        <taxon>Hexapoda</taxon>
        <taxon>Insecta</taxon>
        <taxon>Pterygota</taxon>
        <taxon>Neoptera</taxon>
        <taxon>Endopterygota</taxon>
        <taxon>Coleoptera</taxon>
        <taxon>Polyphaga</taxon>
        <taxon>Cucujiformia</taxon>
        <taxon>Chrysomeloidea</taxon>
        <taxon>Cerambycidae</taxon>
        <taxon>Cerambycinae</taxon>
        <taxon>Callichromatini</taxon>
        <taxon>Aromia</taxon>
    </lineage>
</organism>
<dbReference type="InterPro" id="IPR019787">
    <property type="entry name" value="Znf_PHD-finger"/>
</dbReference>
<evidence type="ECO:0000313" key="7">
    <source>
        <dbReference type="EMBL" id="KAJ8933651.1"/>
    </source>
</evidence>
<comment type="caution">
    <text evidence="7">The sequence shown here is derived from an EMBL/GenBank/DDBJ whole genome shotgun (WGS) entry which is preliminary data.</text>
</comment>
<dbReference type="Proteomes" id="UP001162162">
    <property type="component" value="Unassembled WGS sequence"/>
</dbReference>
<accession>A0AAV8X5G7</accession>
<feature type="compositionally biased region" description="Basic and acidic residues" evidence="5">
    <location>
        <begin position="72"/>
        <end position="111"/>
    </location>
</feature>
<dbReference type="GO" id="GO:0008270">
    <property type="term" value="F:zinc ion binding"/>
    <property type="evidence" value="ECO:0007669"/>
    <property type="project" value="UniProtKB-KW"/>
</dbReference>
<dbReference type="InterPro" id="IPR019786">
    <property type="entry name" value="Zinc_finger_PHD-type_CS"/>
</dbReference>
<keyword evidence="3" id="KW-0862">Zinc</keyword>
<dbReference type="EMBL" id="JAPWTK010001182">
    <property type="protein sequence ID" value="KAJ8933651.1"/>
    <property type="molecule type" value="Genomic_DNA"/>
</dbReference>
<sequence>MGPSTVLTSEEEHQLAEWLKELASNVSHGPQKSFQDHLFWLEPIQRKRVTTSREKFPAAISSASYRKYLEEKENRKKAVEKEKQKRKLDRIQKASEKKVKQSRKEKTDGKTYESASRMGHTRVKCSNCEEELISDVEEDELKNVGCDQCERWYHLMCTEFSGAKYEHVQEREFVCLFCS</sequence>
<dbReference type="PROSITE" id="PS50016">
    <property type="entry name" value="ZF_PHD_2"/>
    <property type="match status" value="1"/>
</dbReference>
<dbReference type="PROSITE" id="PS01359">
    <property type="entry name" value="ZF_PHD_1"/>
    <property type="match status" value="1"/>
</dbReference>
<dbReference type="InterPro" id="IPR011011">
    <property type="entry name" value="Znf_FYVE_PHD"/>
</dbReference>
<dbReference type="CDD" id="cd15517">
    <property type="entry name" value="PHD_TCF19_like"/>
    <property type="match status" value="1"/>
</dbReference>
<evidence type="ECO:0000256" key="3">
    <source>
        <dbReference type="ARBA" id="ARBA00022833"/>
    </source>
</evidence>
<dbReference type="AlphaFoldDB" id="A0AAV8X5G7"/>
<evidence type="ECO:0000259" key="6">
    <source>
        <dbReference type="PROSITE" id="PS50016"/>
    </source>
</evidence>
<feature type="domain" description="PHD-type" evidence="6">
    <location>
        <begin position="122"/>
        <end position="179"/>
    </location>
</feature>